<evidence type="ECO:0000256" key="4">
    <source>
        <dbReference type="ARBA" id="ARBA00023136"/>
    </source>
</evidence>
<dbReference type="GO" id="GO:0022857">
    <property type="term" value="F:transmembrane transporter activity"/>
    <property type="evidence" value="ECO:0007669"/>
    <property type="project" value="InterPro"/>
</dbReference>
<dbReference type="EMBL" id="JARJCW010000003">
    <property type="protein sequence ID" value="KAJ7227243.1"/>
    <property type="molecule type" value="Genomic_DNA"/>
</dbReference>
<dbReference type="Gene3D" id="1.20.1250.20">
    <property type="entry name" value="MFS general substrate transporter like domains"/>
    <property type="match status" value="1"/>
</dbReference>
<accession>A0AAD6YRP5</accession>
<keyword evidence="3 5" id="KW-1133">Transmembrane helix</keyword>
<reference evidence="6" key="1">
    <citation type="submission" date="2023-03" db="EMBL/GenBank/DDBJ databases">
        <title>Massive genome expansion in bonnet fungi (Mycena s.s.) driven by repeated elements and novel gene families across ecological guilds.</title>
        <authorList>
            <consortium name="Lawrence Berkeley National Laboratory"/>
            <person name="Harder C.B."/>
            <person name="Miyauchi S."/>
            <person name="Viragh M."/>
            <person name="Kuo A."/>
            <person name="Thoen E."/>
            <person name="Andreopoulos B."/>
            <person name="Lu D."/>
            <person name="Skrede I."/>
            <person name="Drula E."/>
            <person name="Henrissat B."/>
            <person name="Morin E."/>
            <person name="Kohler A."/>
            <person name="Barry K."/>
            <person name="LaButti K."/>
            <person name="Morin E."/>
            <person name="Salamov A."/>
            <person name="Lipzen A."/>
            <person name="Mereny Z."/>
            <person name="Hegedus B."/>
            <person name="Baldrian P."/>
            <person name="Stursova M."/>
            <person name="Weitz H."/>
            <person name="Taylor A."/>
            <person name="Grigoriev I.V."/>
            <person name="Nagy L.G."/>
            <person name="Martin F."/>
            <person name="Kauserud H."/>
        </authorList>
    </citation>
    <scope>NUCLEOTIDE SEQUENCE</scope>
    <source>
        <strain evidence="6">9144</strain>
    </source>
</reference>
<comment type="caution">
    <text evidence="6">The sequence shown here is derived from an EMBL/GenBank/DDBJ whole genome shotgun (WGS) entry which is preliminary data.</text>
</comment>
<sequence length="482" mass="51771">MLFPFQLKSTKRGMTMAPRINVYSDIACRAVGAPTPTSSLLTYIFADECKSPAVQARASKIQASVLTIMNVLSSASTGLWSQWGDHRGRKNVFCVSIVCLVTRELVFLFVSGSATGREEAFILVGPVMEGLAGGLSVFNGVFHAYISDCTPDGSRAKIFSAVQGTVFVGLAIGPWIAGGLTSYTDLTPYSMFYISIAIQLVLLFYTVFIFPESIRAKHQHSSRPAVGLAAASDASPSTLKEFARRFTAGFVSPITIFRPRIVERGTSLTKDYNVTFMGLAMFLYITSTAINQLKYLYGKNAYSWTSEQLGYYMSLLWISRAINLFVVLPLIVSYFKPKTPITGVSTPESIVLELQFDKRLAQGSLFVDALANVLVALSSSEVAFFAFSAMSAFTSGGNPALQSLGAVCLAALGYSSEAGRLFGAVGVLNAVSHSISPAIYAVTYSMTVSTHPRTVFCVAAGLLLTAVALLGRIRAKGMSSGY</sequence>
<evidence type="ECO:0000313" key="7">
    <source>
        <dbReference type="Proteomes" id="UP001219525"/>
    </source>
</evidence>
<dbReference type="InterPro" id="IPR036259">
    <property type="entry name" value="MFS_trans_sf"/>
</dbReference>
<evidence type="ECO:0000256" key="2">
    <source>
        <dbReference type="ARBA" id="ARBA00022692"/>
    </source>
</evidence>
<dbReference type="AlphaFoldDB" id="A0AAD6YRP5"/>
<name>A0AAD6YRP5_9AGAR</name>
<proteinExistence type="predicted"/>
<dbReference type="PANTHER" id="PTHR23507:SF1">
    <property type="entry name" value="FI18259P1-RELATED"/>
    <property type="match status" value="1"/>
</dbReference>
<feature type="transmembrane region" description="Helical" evidence="5">
    <location>
        <begin position="189"/>
        <end position="210"/>
    </location>
</feature>
<feature type="transmembrane region" description="Helical" evidence="5">
    <location>
        <begin position="310"/>
        <end position="332"/>
    </location>
</feature>
<feature type="transmembrane region" description="Helical" evidence="5">
    <location>
        <begin position="158"/>
        <end position="177"/>
    </location>
</feature>
<dbReference type="InterPro" id="IPR011701">
    <property type="entry name" value="MFS"/>
</dbReference>
<dbReference type="GO" id="GO:0016020">
    <property type="term" value="C:membrane"/>
    <property type="evidence" value="ECO:0007669"/>
    <property type="project" value="UniProtKB-SubCell"/>
</dbReference>
<protein>
    <submittedName>
        <fullName evidence="6">Major facilitator superfamily domain-containing protein</fullName>
    </submittedName>
</protein>
<feature type="transmembrane region" description="Helical" evidence="5">
    <location>
        <begin position="92"/>
        <end position="114"/>
    </location>
</feature>
<evidence type="ECO:0000256" key="3">
    <source>
        <dbReference type="ARBA" id="ARBA00022989"/>
    </source>
</evidence>
<organism evidence="6 7">
    <name type="scientific">Mycena pura</name>
    <dbReference type="NCBI Taxonomy" id="153505"/>
    <lineage>
        <taxon>Eukaryota</taxon>
        <taxon>Fungi</taxon>
        <taxon>Dikarya</taxon>
        <taxon>Basidiomycota</taxon>
        <taxon>Agaricomycotina</taxon>
        <taxon>Agaricomycetes</taxon>
        <taxon>Agaricomycetidae</taxon>
        <taxon>Agaricales</taxon>
        <taxon>Marasmiineae</taxon>
        <taxon>Mycenaceae</taxon>
        <taxon>Mycena</taxon>
    </lineage>
</organism>
<dbReference type="SUPFAM" id="SSF103473">
    <property type="entry name" value="MFS general substrate transporter"/>
    <property type="match status" value="1"/>
</dbReference>
<gene>
    <name evidence="6" type="ORF">GGX14DRAFT_347112</name>
</gene>
<feature type="transmembrane region" description="Helical" evidence="5">
    <location>
        <begin position="365"/>
        <end position="390"/>
    </location>
</feature>
<keyword evidence="7" id="KW-1185">Reference proteome</keyword>
<feature type="transmembrane region" description="Helical" evidence="5">
    <location>
        <begin position="120"/>
        <end position="146"/>
    </location>
</feature>
<dbReference type="Proteomes" id="UP001219525">
    <property type="component" value="Unassembled WGS sequence"/>
</dbReference>
<evidence type="ECO:0000313" key="6">
    <source>
        <dbReference type="EMBL" id="KAJ7227243.1"/>
    </source>
</evidence>
<feature type="transmembrane region" description="Helical" evidence="5">
    <location>
        <begin position="421"/>
        <end position="441"/>
    </location>
</feature>
<dbReference type="PANTHER" id="PTHR23507">
    <property type="entry name" value="ZGC:174356"/>
    <property type="match status" value="1"/>
</dbReference>
<evidence type="ECO:0000256" key="1">
    <source>
        <dbReference type="ARBA" id="ARBA00004141"/>
    </source>
</evidence>
<feature type="transmembrane region" description="Helical" evidence="5">
    <location>
        <begin position="453"/>
        <end position="473"/>
    </location>
</feature>
<evidence type="ECO:0000256" key="5">
    <source>
        <dbReference type="SAM" id="Phobius"/>
    </source>
</evidence>
<feature type="transmembrane region" description="Helical" evidence="5">
    <location>
        <begin position="272"/>
        <end position="290"/>
    </location>
</feature>
<comment type="subcellular location">
    <subcellularLocation>
        <location evidence="1">Membrane</location>
        <topology evidence="1">Multi-pass membrane protein</topology>
    </subcellularLocation>
</comment>
<dbReference type="Pfam" id="PF07690">
    <property type="entry name" value="MFS_1"/>
    <property type="match status" value="1"/>
</dbReference>
<keyword evidence="2 5" id="KW-0812">Transmembrane</keyword>
<keyword evidence="4 5" id="KW-0472">Membrane</keyword>